<dbReference type="EMBL" id="LNYV01000009">
    <property type="protein sequence ID" value="KTD59062.1"/>
    <property type="molecule type" value="Genomic_DNA"/>
</dbReference>
<evidence type="ECO:0000313" key="2">
    <source>
        <dbReference type="EMBL" id="KTD59062.1"/>
    </source>
</evidence>
<accession>A0A0W0YRD2</accession>
<comment type="caution">
    <text evidence="2">The sequence shown here is derived from an EMBL/GenBank/DDBJ whole genome shotgun (WGS) entry which is preliminary data.</text>
</comment>
<feature type="signal peptide" evidence="1">
    <location>
        <begin position="1"/>
        <end position="22"/>
    </location>
</feature>
<dbReference type="eggNOG" id="ENOG5031PMF">
    <property type="taxonomic scope" value="Bacteria"/>
</dbReference>
<evidence type="ECO:0008006" key="4">
    <source>
        <dbReference type="Google" id="ProtNLM"/>
    </source>
</evidence>
<keyword evidence="1" id="KW-0732">Signal</keyword>
<dbReference type="Proteomes" id="UP000054621">
    <property type="component" value="Unassembled WGS sequence"/>
</dbReference>
<evidence type="ECO:0000313" key="3">
    <source>
        <dbReference type="Proteomes" id="UP000054621"/>
    </source>
</evidence>
<proteinExistence type="predicted"/>
<dbReference type="PATRIC" id="fig|28087.4.peg.712"/>
<organism evidence="2 3">
    <name type="scientific">Legionella sainthelensi</name>
    <dbReference type="NCBI Taxonomy" id="28087"/>
    <lineage>
        <taxon>Bacteria</taxon>
        <taxon>Pseudomonadati</taxon>
        <taxon>Pseudomonadota</taxon>
        <taxon>Gammaproteobacteria</taxon>
        <taxon>Legionellales</taxon>
        <taxon>Legionellaceae</taxon>
        <taxon>Legionella</taxon>
    </lineage>
</organism>
<feature type="chain" id="PRO_5006917867" description="Auto-transporter adhesin head GIN domain-containing protein" evidence="1">
    <location>
        <begin position="23"/>
        <end position="118"/>
    </location>
</feature>
<dbReference type="OrthoDB" id="5638996at2"/>
<dbReference type="AlphaFoldDB" id="A0A0W0YRD2"/>
<name>A0A0W0YRD2_9GAMM</name>
<gene>
    <name evidence="2" type="ORF">Lsai_0666</name>
</gene>
<sequence>MNKTITLSLFLIFELFCFQANAQKVIKLSPNETKLLSNNTLWTLNATCIVQSVHPKNSKIKINVLKNSGIINGKKLSTGQGTLIQVKSNSSLSVSAESGTQINLINLGTDELQAVCST</sequence>
<evidence type="ECO:0000256" key="1">
    <source>
        <dbReference type="SAM" id="SignalP"/>
    </source>
</evidence>
<reference evidence="2 3" key="1">
    <citation type="submission" date="2015-11" db="EMBL/GenBank/DDBJ databases">
        <title>Genomic analysis of 38 Legionella species identifies large and diverse effector repertoires.</title>
        <authorList>
            <person name="Burstein D."/>
            <person name="Amaro F."/>
            <person name="Zusman T."/>
            <person name="Lifshitz Z."/>
            <person name="Cohen O."/>
            <person name="Gilbert J.A."/>
            <person name="Pupko T."/>
            <person name="Shuman H.A."/>
            <person name="Segal G."/>
        </authorList>
    </citation>
    <scope>NUCLEOTIDE SEQUENCE [LARGE SCALE GENOMIC DNA]</scope>
    <source>
        <strain evidence="2 3">Mt.St.Helens-4</strain>
    </source>
</reference>
<dbReference type="RefSeq" id="WP_027272343.1">
    <property type="nucleotide sequence ID" value="NZ_CAAAJE010000041.1"/>
</dbReference>
<protein>
    <recommendedName>
        <fullName evidence="4">Auto-transporter adhesin head GIN domain-containing protein</fullName>
    </recommendedName>
</protein>